<dbReference type="InterPro" id="IPR001845">
    <property type="entry name" value="HTH_ArsR_DNA-bd_dom"/>
</dbReference>
<gene>
    <name evidence="2" type="ORF">MCM1_1618</name>
</gene>
<dbReference type="SUPFAM" id="SSF46785">
    <property type="entry name" value="Winged helix' DNA-binding domain"/>
    <property type="match status" value="2"/>
</dbReference>
<evidence type="ECO:0000259" key="1">
    <source>
        <dbReference type="SMART" id="SM00418"/>
    </source>
</evidence>
<proteinExistence type="predicted"/>
<dbReference type="AlphaFoldDB" id="A0A0G3C9I8"/>
<dbReference type="Gene3D" id="1.10.10.10">
    <property type="entry name" value="Winged helix-like DNA-binding domain superfamily/Winged helix DNA-binding domain"/>
    <property type="match status" value="2"/>
</dbReference>
<dbReference type="GeneID" id="24885313"/>
<organism evidence="2 3">
    <name type="scientific">Methanosarcina barkeri CM1</name>
    <dbReference type="NCBI Taxonomy" id="796385"/>
    <lineage>
        <taxon>Archaea</taxon>
        <taxon>Methanobacteriati</taxon>
        <taxon>Methanobacteriota</taxon>
        <taxon>Stenosarchaea group</taxon>
        <taxon>Methanomicrobia</taxon>
        <taxon>Methanosarcinales</taxon>
        <taxon>Methanosarcinaceae</taxon>
        <taxon>Methanosarcina</taxon>
    </lineage>
</organism>
<dbReference type="RefSeq" id="WP_048121020.1">
    <property type="nucleotide sequence ID" value="NZ_CP008746.1"/>
</dbReference>
<evidence type="ECO:0000313" key="3">
    <source>
        <dbReference type="Proteomes" id="UP000035331"/>
    </source>
</evidence>
<dbReference type="GO" id="GO:0003700">
    <property type="term" value="F:DNA-binding transcription factor activity"/>
    <property type="evidence" value="ECO:0007669"/>
    <property type="project" value="InterPro"/>
</dbReference>
<dbReference type="PANTHER" id="PTHR36216:SF1">
    <property type="entry name" value="HTH ARSR-TYPE DOMAIN-CONTAINING PROTEIN"/>
    <property type="match status" value="1"/>
</dbReference>
<reference evidence="3" key="1">
    <citation type="submission" date="2014-06" db="EMBL/GenBank/DDBJ databases">
        <title>The complete genome sequence of Methanosarcina barkeri CM1.</title>
        <authorList>
            <consortium name="Pastoral Greenhouse Gas Research Consortium"/>
            <person name="Lambie S.C."/>
            <person name="Leahy S.C."/>
            <person name="Kelly W.J."/>
            <person name="Li D."/>
            <person name="Reilly K."/>
            <person name="Attwood G.T."/>
            <person name="Altermann E."/>
        </authorList>
    </citation>
    <scope>NUCLEOTIDE SEQUENCE [LARGE SCALE GENOMIC DNA]</scope>
    <source>
        <strain evidence="3">CM1</strain>
    </source>
</reference>
<dbReference type="CDD" id="cd00090">
    <property type="entry name" value="HTH_ARSR"/>
    <property type="match status" value="2"/>
</dbReference>
<dbReference type="InterPro" id="IPR036390">
    <property type="entry name" value="WH_DNA-bd_sf"/>
</dbReference>
<name>A0A0G3C9I8_METBA</name>
<sequence length="174" mass="20505">MEFELETRRRIYEQIKKSPGIHFRELERRLQMVVGNLQYHLQYLEKKNMIRALNDGDYVRYFVKDRSLSETERKIMSFLRRSGCRHILLQLLNNPGMNNKEISQAVGLSPSTVSWNLNKLVEAGIIEREKIGRISKFTVIDPSAIAELLICYKESFLDTLVDGFIEMWEFKDSK</sequence>
<dbReference type="GeneID" id="24845790"/>
<dbReference type="PATRIC" id="fig|796385.3.peg.2024"/>
<protein>
    <submittedName>
        <fullName evidence="2">ArsR family transcriptional regulator</fullName>
    </submittedName>
</protein>
<evidence type="ECO:0000313" key="2">
    <source>
        <dbReference type="EMBL" id="AKJ38654.1"/>
    </source>
</evidence>
<dbReference type="SMART" id="SM00418">
    <property type="entry name" value="HTH_ARSR"/>
    <property type="match status" value="1"/>
</dbReference>
<dbReference type="InterPro" id="IPR056504">
    <property type="entry name" value="HTH_HVO_0163_N"/>
</dbReference>
<dbReference type="Pfam" id="PF13412">
    <property type="entry name" value="HTH_24"/>
    <property type="match status" value="1"/>
</dbReference>
<reference evidence="2 3" key="2">
    <citation type="journal article" date="2015" name="Stand. Genomic Sci.">
        <title>The complete genome sequence of the rumen methanogen Methanosarcina barkeri CM1.</title>
        <authorList>
            <person name="Lambie S.C."/>
            <person name="Kelly W.J."/>
            <person name="Leahy S.C."/>
            <person name="Li D."/>
            <person name="Reilly K."/>
            <person name="McAllister T.A."/>
            <person name="Valle E.R."/>
            <person name="Attwood G.T."/>
            <person name="Altermann E."/>
        </authorList>
    </citation>
    <scope>NUCLEOTIDE SEQUENCE [LARGE SCALE GENOMIC DNA]</scope>
    <source>
        <strain evidence="2 3">CM1</strain>
    </source>
</reference>
<dbReference type="Pfam" id="PF24266">
    <property type="entry name" value="HTH_HVO_0163_N"/>
    <property type="match status" value="1"/>
</dbReference>
<accession>A0A0G3C9I8</accession>
<dbReference type="EMBL" id="CP008746">
    <property type="protein sequence ID" value="AKJ38654.1"/>
    <property type="molecule type" value="Genomic_DNA"/>
</dbReference>
<feature type="domain" description="HTH arsR-type" evidence="1">
    <location>
        <begin position="74"/>
        <end position="154"/>
    </location>
</feature>
<dbReference type="PANTHER" id="PTHR36216">
    <property type="entry name" value="TRANSCRIPTIONAL REGULATOR, TRMB"/>
    <property type="match status" value="1"/>
</dbReference>
<dbReference type="Proteomes" id="UP000035331">
    <property type="component" value="Chromosome"/>
</dbReference>
<dbReference type="InterPro" id="IPR011991">
    <property type="entry name" value="ArsR-like_HTH"/>
</dbReference>
<dbReference type="InterPro" id="IPR036388">
    <property type="entry name" value="WH-like_DNA-bd_sf"/>
</dbReference>